<comment type="caution">
    <text evidence="1">The sequence shown here is derived from an EMBL/GenBank/DDBJ whole genome shotgun (WGS) entry which is preliminary data.</text>
</comment>
<dbReference type="AlphaFoldDB" id="A0A7X0HNY9"/>
<accession>A0A7X0HNY9</accession>
<keyword evidence="2" id="KW-1185">Reference proteome</keyword>
<evidence type="ECO:0000313" key="1">
    <source>
        <dbReference type="EMBL" id="MBB6439924.1"/>
    </source>
</evidence>
<dbReference type="RefSeq" id="WP_229923807.1">
    <property type="nucleotide sequence ID" value="NZ_BNBN01000035.1"/>
</dbReference>
<dbReference type="Proteomes" id="UP000540423">
    <property type="component" value="Unassembled WGS sequence"/>
</dbReference>
<proteinExistence type="predicted"/>
<sequence>MPTPTELGRTRYTQVSTTIRAIVERVQQIWQGLSAATVEDDLLGGPGAAIAEAVVGGQVSVADAAQTYIAAQMAAQGGSAVAEAALVASAFAGIAPDGGPLETLLYLPAIGVRRRLAAGMPPQEAMLGGLADMARYASTAVADTARSADQVGMTAHRGCVAYVRVVQLPACARCIVLAGQMYSYSEGFDRHPNCDCQTLPLREEEWPDAPMPEQLFARMSEQERRRTFGAAGADAIGAGADIGQVVNARRGMSQAHVHGRDLRVTSEGATRRGLYGRSRRRAGGDFASLPGQRYQRATTPRLMPEEILQVADDRDEQLSLLRRYGYIV</sequence>
<name>A0A7X0HNY9_9ACTN</name>
<reference evidence="1 2" key="1">
    <citation type="submission" date="2020-08" db="EMBL/GenBank/DDBJ databases">
        <title>Genomic Encyclopedia of Type Strains, Phase IV (KMG-IV): sequencing the most valuable type-strain genomes for metagenomic binning, comparative biology and taxonomic classification.</title>
        <authorList>
            <person name="Goeker M."/>
        </authorList>
    </citation>
    <scope>NUCLEOTIDE SEQUENCE [LARGE SCALE GENOMIC DNA]</scope>
    <source>
        <strain evidence="1 2">DSM 40141</strain>
    </source>
</reference>
<dbReference type="EMBL" id="JACHEM010000031">
    <property type="protein sequence ID" value="MBB6439924.1"/>
    <property type="molecule type" value="Genomic_DNA"/>
</dbReference>
<gene>
    <name evidence="1" type="ORF">HNQ79_006436</name>
</gene>
<evidence type="ECO:0000313" key="2">
    <source>
        <dbReference type="Proteomes" id="UP000540423"/>
    </source>
</evidence>
<organism evidence="1 2">
    <name type="scientific">Streptomyces candidus</name>
    <dbReference type="NCBI Taxonomy" id="67283"/>
    <lineage>
        <taxon>Bacteria</taxon>
        <taxon>Bacillati</taxon>
        <taxon>Actinomycetota</taxon>
        <taxon>Actinomycetes</taxon>
        <taxon>Kitasatosporales</taxon>
        <taxon>Streptomycetaceae</taxon>
        <taxon>Streptomyces</taxon>
    </lineage>
</organism>
<protein>
    <recommendedName>
        <fullName evidence="3">Capsid maturation protease</fullName>
    </recommendedName>
</protein>
<evidence type="ECO:0008006" key="3">
    <source>
        <dbReference type="Google" id="ProtNLM"/>
    </source>
</evidence>